<dbReference type="EMBL" id="HBUF01240152">
    <property type="protein sequence ID" value="CAG6676560.1"/>
    <property type="molecule type" value="Transcribed_RNA"/>
</dbReference>
<protein>
    <submittedName>
        <fullName evidence="2">Uncharacterized protein</fullName>
    </submittedName>
</protein>
<reference evidence="2" key="1">
    <citation type="submission" date="2021-05" db="EMBL/GenBank/DDBJ databases">
        <authorList>
            <person name="Alioto T."/>
            <person name="Alioto T."/>
            <person name="Gomez Garrido J."/>
        </authorList>
    </citation>
    <scope>NUCLEOTIDE SEQUENCE</scope>
</reference>
<dbReference type="EMBL" id="HBUF01581805">
    <property type="protein sequence ID" value="CAG6770465.1"/>
    <property type="molecule type" value="Transcribed_RNA"/>
</dbReference>
<organism evidence="2">
    <name type="scientific">Cacopsylla melanoneura</name>
    <dbReference type="NCBI Taxonomy" id="428564"/>
    <lineage>
        <taxon>Eukaryota</taxon>
        <taxon>Metazoa</taxon>
        <taxon>Ecdysozoa</taxon>
        <taxon>Arthropoda</taxon>
        <taxon>Hexapoda</taxon>
        <taxon>Insecta</taxon>
        <taxon>Pterygota</taxon>
        <taxon>Neoptera</taxon>
        <taxon>Paraneoptera</taxon>
        <taxon>Hemiptera</taxon>
        <taxon>Sternorrhyncha</taxon>
        <taxon>Psylloidea</taxon>
        <taxon>Psyllidae</taxon>
        <taxon>Psyllinae</taxon>
        <taxon>Cacopsylla</taxon>
    </lineage>
</organism>
<dbReference type="EMBL" id="HBUF01581801">
    <property type="protein sequence ID" value="CAG6770451.1"/>
    <property type="molecule type" value="Transcribed_RNA"/>
</dbReference>
<evidence type="ECO:0000256" key="1">
    <source>
        <dbReference type="SAM" id="MobiDB-lite"/>
    </source>
</evidence>
<dbReference type="AlphaFoldDB" id="A0A8D8SYL9"/>
<dbReference type="EMBL" id="HBUF01240154">
    <property type="protein sequence ID" value="CAG6676565.1"/>
    <property type="molecule type" value="Transcribed_RNA"/>
</dbReference>
<accession>A0A8D8SYL9</accession>
<dbReference type="EMBL" id="HBUF01240150">
    <property type="protein sequence ID" value="CAG6676555.1"/>
    <property type="molecule type" value="Transcribed_RNA"/>
</dbReference>
<feature type="region of interest" description="Disordered" evidence="1">
    <location>
        <begin position="1"/>
        <end position="36"/>
    </location>
</feature>
<dbReference type="EMBL" id="HBUF01581799">
    <property type="protein sequence ID" value="CAG6770444.1"/>
    <property type="molecule type" value="Transcribed_RNA"/>
</dbReference>
<dbReference type="EMBL" id="HBUF01581804">
    <property type="protein sequence ID" value="CAG6770461.1"/>
    <property type="molecule type" value="Transcribed_RNA"/>
</dbReference>
<proteinExistence type="predicted"/>
<evidence type="ECO:0000313" key="2">
    <source>
        <dbReference type="EMBL" id="CAG6676560.1"/>
    </source>
</evidence>
<feature type="compositionally biased region" description="Low complexity" evidence="1">
    <location>
        <begin position="1"/>
        <end position="12"/>
    </location>
</feature>
<dbReference type="EMBL" id="HBUF01351763">
    <property type="protein sequence ID" value="CAG6714419.1"/>
    <property type="molecule type" value="Transcribed_RNA"/>
</dbReference>
<sequence>MSYNRNRGNNQGKWGGQNNYGGNNMGSVNPWDSGSNMNPGANVLNSLVGNAPDAVQQLLAASKILSNVLAPQQNLLPNPQVSMMNQGGYGGNRGMGNYNDRFNRGGNQQRDNWVNMKQDYDWQAFGCFSYQGLKFFDFNKVLFNQHQLMMSIKNSLL</sequence>
<name>A0A8D8SYL9_9HEMI</name>